<sequence>KLFINKLASKSLNKSVGGGAAVNHVSKLLRVRTIGNLLTIVWNSGKLLYACYKGKIGAIEVFRGIFVEVLTRGGDMAGWLIGGTVASWLFPGFGIVSAIAIPLIGSTLGGIAGEKLGKAITCT</sequence>
<keyword evidence="2" id="KW-1185">Reference proteome</keyword>
<dbReference type="EMBL" id="MU866670">
    <property type="protein sequence ID" value="KAK4171006.1"/>
    <property type="molecule type" value="Genomic_DNA"/>
</dbReference>
<accession>A0AAN7A0P8</accession>
<feature type="non-terminal residue" evidence="1">
    <location>
        <position position="123"/>
    </location>
</feature>
<reference evidence="1" key="1">
    <citation type="journal article" date="2023" name="Mol. Phylogenet. Evol.">
        <title>Genome-scale phylogeny and comparative genomics of the fungal order Sordariales.</title>
        <authorList>
            <person name="Hensen N."/>
            <person name="Bonometti L."/>
            <person name="Westerberg I."/>
            <person name="Brannstrom I.O."/>
            <person name="Guillou S."/>
            <person name="Cros-Aarteil S."/>
            <person name="Calhoun S."/>
            <person name="Haridas S."/>
            <person name="Kuo A."/>
            <person name="Mondo S."/>
            <person name="Pangilinan J."/>
            <person name="Riley R."/>
            <person name="LaButti K."/>
            <person name="Andreopoulos B."/>
            <person name="Lipzen A."/>
            <person name="Chen C."/>
            <person name="Yan M."/>
            <person name="Daum C."/>
            <person name="Ng V."/>
            <person name="Clum A."/>
            <person name="Steindorff A."/>
            <person name="Ohm R.A."/>
            <person name="Martin F."/>
            <person name="Silar P."/>
            <person name="Natvig D.O."/>
            <person name="Lalanne C."/>
            <person name="Gautier V."/>
            <person name="Ament-Velasquez S.L."/>
            <person name="Kruys A."/>
            <person name="Hutchinson M.I."/>
            <person name="Powell A.J."/>
            <person name="Barry K."/>
            <person name="Miller A.N."/>
            <person name="Grigoriev I.V."/>
            <person name="Debuchy R."/>
            <person name="Gladieux P."/>
            <person name="Hiltunen Thoren M."/>
            <person name="Johannesson H."/>
        </authorList>
    </citation>
    <scope>NUCLEOTIDE SEQUENCE</scope>
    <source>
        <strain evidence="1">CBS 892.96</strain>
    </source>
</reference>
<dbReference type="AlphaFoldDB" id="A0AAN7A0P8"/>
<reference evidence="1" key="2">
    <citation type="submission" date="2023-05" db="EMBL/GenBank/DDBJ databases">
        <authorList>
            <consortium name="Lawrence Berkeley National Laboratory"/>
            <person name="Steindorff A."/>
            <person name="Hensen N."/>
            <person name="Bonometti L."/>
            <person name="Westerberg I."/>
            <person name="Brannstrom I.O."/>
            <person name="Guillou S."/>
            <person name="Cros-Aarteil S."/>
            <person name="Calhoun S."/>
            <person name="Haridas S."/>
            <person name="Kuo A."/>
            <person name="Mondo S."/>
            <person name="Pangilinan J."/>
            <person name="Riley R."/>
            <person name="Labutti K."/>
            <person name="Andreopoulos B."/>
            <person name="Lipzen A."/>
            <person name="Chen C."/>
            <person name="Yanf M."/>
            <person name="Daum C."/>
            <person name="Ng V."/>
            <person name="Clum A."/>
            <person name="Ohm R."/>
            <person name="Martin F."/>
            <person name="Silar P."/>
            <person name="Natvig D."/>
            <person name="Lalanne C."/>
            <person name="Gautier V."/>
            <person name="Ament-Velasquez S.L."/>
            <person name="Kruys A."/>
            <person name="Hutchinson M.I."/>
            <person name="Powell A.J."/>
            <person name="Barry K."/>
            <person name="Miller A.N."/>
            <person name="Grigoriev I.V."/>
            <person name="Debuchy R."/>
            <person name="Gladieux P."/>
            <person name="Thoren M.H."/>
            <person name="Johannesson H."/>
        </authorList>
    </citation>
    <scope>NUCLEOTIDE SEQUENCE</scope>
    <source>
        <strain evidence="1">CBS 892.96</strain>
    </source>
</reference>
<dbReference type="Proteomes" id="UP001302321">
    <property type="component" value="Unassembled WGS sequence"/>
</dbReference>
<comment type="caution">
    <text evidence="1">The sequence shown here is derived from an EMBL/GenBank/DDBJ whole genome shotgun (WGS) entry which is preliminary data.</text>
</comment>
<feature type="non-terminal residue" evidence="1">
    <location>
        <position position="1"/>
    </location>
</feature>
<evidence type="ECO:0000313" key="1">
    <source>
        <dbReference type="EMBL" id="KAK4171006.1"/>
    </source>
</evidence>
<name>A0AAN7A0P8_9PEZI</name>
<proteinExistence type="predicted"/>
<organism evidence="1 2">
    <name type="scientific">Triangularia setosa</name>
    <dbReference type="NCBI Taxonomy" id="2587417"/>
    <lineage>
        <taxon>Eukaryota</taxon>
        <taxon>Fungi</taxon>
        <taxon>Dikarya</taxon>
        <taxon>Ascomycota</taxon>
        <taxon>Pezizomycotina</taxon>
        <taxon>Sordariomycetes</taxon>
        <taxon>Sordariomycetidae</taxon>
        <taxon>Sordariales</taxon>
        <taxon>Podosporaceae</taxon>
        <taxon>Triangularia</taxon>
    </lineage>
</organism>
<evidence type="ECO:0000313" key="2">
    <source>
        <dbReference type="Proteomes" id="UP001302321"/>
    </source>
</evidence>
<gene>
    <name evidence="1" type="ORF">QBC36DRAFT_368511</name>
</gene>
<protein>
    <submittedName>
        <fullName evidence="1">Uncharacterized protein</fullName>
    </submittedName>
</protein>